<keyword evidence="4" id="KW-1185">Reference proteome</keyword>
<feature type="domain" description="TLDc" evidence="2">
    <location>
        <begin position="49"/>
        <end position="241"/>
    </location>
</feature>
<reference evidence="3" key="1">
    <citation type="submission" date="2022-11" db="EMBL/GenBank/DDBJ databases">
        <title>Centuries of genome instability and evolution in soft-shell clam transmissible cancer (bioRxiv).</title>
        <authorList>
            <person name="Hart S.F.M."/>
            <person name="Yonemitsu M.A."/>
            <person name="Giersch R.M."/>
            <person name="Beal B.F."/>
            <person name="Arriagada G."/>
            <person name="Davis B.W."/>
            <person name="Ostrander E.A."/>
            <person name="Goff S.P."/>
            <person name="Metzger M.J."/>
        </authorList>
    </citation>
    <scope>NUCLEOTIDE SEQUENCE</scope>
    <source>
        <strain evidence="3">MELC-2E11</strain>
        <tissue evidence="3">Siphon/mantle</tissue>
    </source>
</reference>
<name>A0ABY7DEE7_MYAAR</name>
<dbReference type="SUPFAM" id="SSF52540">
    <property type="entry name" value="P-loop containing nucleoside triphosphate hydrolases"/>
    <property type="match status" value="2"/>
</dbReference>
<evidence type="ECO:0000313" key="4">
    <source>
        <dbReference type="Proteomes" id="UP001164746"/>
    </source>
</evidence>
<gene>
    <name evidence="3" type="ORF">MAR_006924</name>
</gene>
<sequence length="986" mass="109726">MCCIHPHLVPLLQFQDDGVPALNVLVLVVCIDCCVNHVRAVKTKLRPHVVIGVSLANDKREHVGSAFRAEKDFDQVESWIGTGPKTFNLLYSITRDGCDGSVFHQKCDNQGPTLTVLYNKEGSVYGGYVSVSWKSPQSPLNEHDDAAFLYQLYFSGNKISMKFPLKSGQIAICSFIGYGPIFGRNSYTDLYTFNHSSSGEYNLNGSMSTNFGTDYKTGGTASNEVNNGHIRVTELKVYAVKDGRRKNPDLPNPWRKTAEWGPELLESLKEEVKGIQPPEELDVPHFNILLIGPLGSGKSSFCNLVSSVFRGRISHRARVGGDSDISTTTMFTPYTFGDKASLQLYDTRGLAETDTLDLTQCNHMLEGNMASTSLISNDDADFQHWPKLSNKTHCVVFVLDGSTVDDISTPMLHKLKTYRNLLNRKEIPQAVLVTKIDKLCDKTDANVSSTFLSQTVKEVVEKVSELFKIPRNNIWPIKNYEEEILFFAEDYLENMNVKQSRRVQRGKTKQAEGEAFGLTEKDFDQVESWIGTGPKAFNLLYSIARDGCDAKVFHQKCDNQGPTLTVLYNKEGSVYGGYTSVSWFTPTTTSNQTDNSAFLYQLYYSGLNTPKKYSVKNGHTAICSVSNCGPVFGSSSVYDLHTFCGTIEKSSSGEYNLNGDMHFGKNYDIAGISSKEVNNEHLRVMEMEVYTAKDGQRKKPTLPTQWRKTAEFGPTMLDSLKDEVKGIHSPEGLDTPHFNILLIGPLGSGKSSFCNLVSSVFRGRISHRARVGGNSQSSTTTLLTPYTFGDKASLQLYDTRGVAETDTLDLLQCNFILDGNMSPSHLLKSNDAEFRYTPALKNETHCAVFVLDGSTVGAMPKPMLQKLLSYRDLLNRKVLVTKIDQLCEQSAENMSNVFLSPTIKEVVEKVADLLKLPRNSIWPVKNYEEEVENDESINILALLALRQILFFAEDYLENMKVMKSRGVRGSVDSSQVEGEVRGSDTA</sequence>
<feature type="domain" description="TLDc" evidence="2">
    <location>
        <begin position="514"/>
        <end position="693"/>
    </location>
</feature>
<accession>A0ABY7DEE7</accession>
<dbReference type="SMART" id="SM00584">
    <property type="entry name" value="TLDc"/>
    <property type="match status" value="1"/>
</dbReference>
<dbReference type="Pfam" id="PF07534">
    <property type="entry name" value="TLD"/>
    <property type="match status" value="2"/>
</dbReference>
<dbReference type="InterPro" id="IPR027417">
    <property type="entry name" value="P-loop_NTPase"/>
</dbReference>
<protein>
    <submittedName>
        <fullName evidence="3">IFI44-like protein</fullName>
    </submittedName>
</protein>
<dbReference type="InterPro" id="IPR006571">
    <property type="entry name" value="TLDc_dom"/>
</dbReference>
<dbReference type="PANTHER" id="PTHR14241">
    <property type="entry name" value="INTERFERON-INDUCED PROTEIN 44"/>
    <property type="match status" value="1"/>
</dbReference>
<evidence type="ECO:0000259" key="2">
    <source>
        <dbReference type="PROSITE" id="PS51886"/>
    </source>
</evidence>
<evidence type="ECO:0000313" key="3">
    <source>
        <dbReference type="EMBL" id="WAQ94453.1"/>
    </source>
</evidence>
<dbReference type="EMBL" id="CP111012">
    <property type="protein sequence ID" value="WAQ94453.1"/>
    <property type="molecule type" value="Genomic_DNA"/>
</dbReference>
<dbReference type="PANTHER" id="PTHR14241:SF32">
    <property type="entry name" value="VWFA DOMAIN-CONTAINING PROTEIN-RELATED"/>
    <property type="match status" value="1"/>
</dbReference>
<organism evidence="3 4">
    <name type="scientific">Mya arenaria</name>
    <name type="common">Soft-shell clam</name>
    <dbReference type="NCBI Taxonomy" id="6604"/>
    <lineage>
        <taxon>Eukaryota</taxon>
        <taxon>Metazoa</taxon>
        <taxon>Spiralia</taxon>
        <taxon>Lophotrochozoa</taxon>
        <taxon>Mollusca</taxon>
        <taxon>Bivalvia</taxon>
        <taxon>Autobranchia</taxon>
        <taxon>Heteroconchia</taxon>
        <taxon>Euheterodonta</taxon>
        <taxon>Imparidentia</taxon>
        <taxon>Neoheterodontei</taxon>
        <taxon>Myida</taxon>
        <taxon>Myoidea</taxon>
        <taxon>Myidae</taxon>
        <taxon>Mya</taxon>
    </lineage>
</organism>
<dbReference type="PROSITE" id="PS51886">
    <property type="entry name" value="TLDC"/>
    <property type="match status" value="2"/>
</dbReference>
<proteinExistence type="inferred from homology"/>
<evidence type="ECO:0000256" key="1">
    <source>
        <dbReference type="ARBA" id="ARBA00009243"/>
    </source>
</evidence>
<dbReference type="CDD" id="cd00882">
    <property type="entry name" value="Ras_like_GTPase"/>
    <property type="match status" value="2"/>
</dbReference>
<dbReference type="Gene3D" id="3.40.50.300">
    <property type="entry name" value="P-loop containing nucleotide triphosphate hydrolases"/>
    <property type="match status" value="2"/>
</dbReference>
<dbReference type="Proteomes" id="UP001164746">
    <property type="component" value="Chromosome 1"/>
</dbReference>
<comment type="similarity">
    <text evidence="1">Belongs to the IFI44 family.</text>
</comment>